<dbReference type="PANTHER" id="PTHR11142:SF0">
    <property type="entry name" value="TRNA PSEUDOURIDINE SYNTHASE-LIKE 1"/>
    <property type="match status" value="1"/>
</dbReference>
<dbReference type="Proteomes" id="UP000504632">
    <property type="component" value="Chromosome 6"/>
</dbReference>
<dbReference type="InParanoid" id="A0A6J2VQC7"/>
<organism evidence="9 10">
    <name type="scientific">Chanos chanos</name>
    <name type="common">Milkfish</name>
    <name type="synonym">Mugil chanos</name>
    <dbReference type="NCBI Taxonomy" id="29144"/>
    <lineage>
        <taxon>Eukaryota</taxon>
        <taxon>Metazoa</taxon>
        <taxon>Chordata</taxon>
        <taxon>Craniata</taxon>
        <taxon>Vertebrata</taxon>
        <taxon>Euteleostomi</taxon>
        <taxon>Actinopterygii</taxon>
        <taxon>Neopterygii</taxon>
        <taxon>Teleostei</taxon>
        <taxon>Ostariophysi</taxon>
        <taxon>Gonorynchiformes</taxon>
        <taxon>Chanidae</taxon>
        <taxon>Chanos</taxon>
    </lineage>
</organism>
<evidence type="ECO:0000256" key="4">
    <source>
        <dbReference type="ARBA" id="ARBA00036943"/>
    </source>
</evidence>
<dbReference type="SUPFAM" id="SSF55120">
    <property type="entry name" value="Pseudouridine synthase"/>
    <property type="match status" value="1"/>
</dbReference>
<protein>
    <recommendedName>
        <fullName evidence="7">tRNA pseudouridine synthase</fullName>
        <ecNumber evidence="7">5.4.99.12</ecNumber>
    </recommendedName>
</protein>
<keyword evidence="2 7" id="KW-0819">tRNA processing</keyword>
<comment type="catalytic activity">
    <reaction evidence="7">
        <text>uridine(38/39/40) in tRNA = pseudouridine(38/39/40) in tRNA</text>
        <dbReference type="Rhea" id="RHEA:22376"/>
        <dbReference type="Rhea" id="RHEA-COMP:10085"/>
        <dbReference type="Rhea" id="RHEA-COMP:10087"/>
        <dbReference type="ChEBI" id="CHEBI:65314"/>
        <dbReference type="ChEBI" id="CHEBI:65315"/>
        <dbReference type="EC" id="5.4.99.12"/>
    </reaction>
</comment>
<dbReference type="OrthoDB" id="271910at2759"/>
<evidence type="ECO:0000313" key="9">
    <source>
        <dbReference type="Proteomes" id="UP000504632"/>
    </source>
</evidence>
<dbReference type="HAMAP" id="MF_00171">
    <property type="entry name" value="TruA"/>
    <property type="match status" value="1"/>
</dbReference>
<dbReference type="GO" id="GO:0031119">
    <property type="term" value="P:tRNA pseudouridine synthesis"/>
    <property type="evidence" value="ECO:0007669"/>
    <property type="project" value="TreeGrafter"/>
</dbReference>
<dbReference type="CTD" id="126789"/>
<sequence length="300" mass="34285">METLPHRSARYLIFFQYIGSKYSGVMKTPPHQPLEGVQNHLERAVRMLKPVNEVSVSISSRTDTGVHALCNSAHVDIQRRENKPPFSEQTLIQALNFNLKPEPIRITRAFRVQRDFHARYRARSRTYVYRLATSVSHRTQMPLTESDLCWGIHDTKLNVSAMQEAGSLLLGTHDFSTFRALNSETPFKNPVKTLELARLEPGLSFSQQHFHGDIQFWELTFKCRSFLYKQVRRMTGALVAVGQGKLSVRDVGELLDARDSLAYPQNLTAPAHGLFLTDVRYEESGKEDSAFRHLVPFVQD</sequence>
<dbReference type="FunFam" id="3.30.70.580:FF:000011">
    <property type="entry name" value="tRNA pseudouridine synthase"/>
    <property type="match status" value="1"/>
</dbReference>
<dbReference type="EC" id="5.4.99.12" evidence="7"/>
<feature type="active site" description="Nucleophile" evidence="5">
    <location>
        <position position="63"/>
    </location>
</feature>
<dbReference type="Gene3D" id="3.30.70.580">
    <property type="entry name" value="Pseudouridine synthase I, catalytic domain, N-terminal subdomain"/>
    <property type="match status" value="1"/>
</dbReference>
<keyword evidence="9" id="KW-1185">Reference proteome</keyword>
<feature type="domain" description="Pseudouridine synthase I TruA alpha/beta" evidence="8">
    <location>
        <begin position="15"/>
        <end position="120"/>
    </location>
</feature>
<evidence type="ECO:0000256" key="1">
    <source>
        <dbReference type="ARBA" id="ARBA00009375"/>
    </source>
</evidence>
<feature type="domain" description="Pseudouridine synthase I TruA alpha/beta" evidence="8">
    <location>
        <begin position="168"/>
        <end position="282"/>
    </location>
</feature>
<dbReference type="RefSeq" id="XP_030634193.1">
    <property type="nucleotide sequence ID" value="XM_030778333.1"/>
</dbReference>
<dbReference type="InterPro" id="IPR020094">
    <property type="entry name" value="TruA/RsuA/RluB/E/F_N"/>
</dbReference>
<accession>A0A6J2VQC7</accession>
<gene>
    <name evidence="10" type="primary">pusl1</name>
</gene>
<evidence type="ECO:0000259" key="8">
    <source>
        <dbReference type="Pfam" id="PF01416"/>
    </source>
</evidence>
<dbReference type="Pfam" id="PF01416">
    <property type="entry name" value="PseudoU_synth_1"/>
    <property type="match status" value="2"/>
</dbReference>
<dbReference type="GeneID" id="115815377"/>
<evidence type="ECO:0000256" key="7">
    <source>
        <dbReference type="RuleBase" id="RU003792"/>
    </source>
</evidence>
<comment type="catalytic activity">
    <reaction evidence="4">
        <text>a uridine in tRNA = a pseudouridine in tRNA</text>
        <dbReference type="Rhea" id="RHEA:54572"/>
        <dbReference type="Rhea" id="RHEA-COMP:13339"/>
        <dbReference type="Rhea" id="RHEA-COMP:13934"/>
        <dbReference type="ChEBI" id="CHEBI:65314"/>
        <dbReference type="ChEBI" id="CHEBI:65315"/>
    </reaction>
</comment>
<dbReference type="GO" id="GO:0160147">
    <property type="term" value="F:tRNA pseudouridine(38-40) synthase activity"/>
    <property type="evidence" value="ECO:0007669"/>
    <property type="project" value="UniProtKB-EC"/>
</dbReference>
<evidence type="ECO:0000313" key="10">
    <source>
        <dbReference type="RefSeq" id="XP_030634193.1"/>
    </source>
</evidence>
<evidence type="ECO:0000256" key="6">
    <source>
        <dbReference type="PIRSR" id="PIRSR001430-2"/>
    </source>
</evidence>
<dbReference type="PIRSF" id="PIRSF001430">
    <property type="entry name" value="tRNA_psdUrid_synth"/>
    <property type="match status" value="1"/>
</dbReference>
<dbReference type="GO" id="GO:0003723">
    <property type="term" value="F:RNA binding"/>
    <property type="evidence" value="ECO:0007669"/>
    <property type="project" value="InterPro"/>
</dbReference>
<dbReference type="CDD" id="cd02570">
    <property type="entry name" value="PseudoU_synth_EcTruA"/>
    <property type="match status" value="1"/>
</dbReference>
<dbReference type="PANTHER" id="PTHR11142">
    <property type="entry name" value="PSEUDOURIDYLATE SYNTHASE"/>
    <property type="match status" value="1"/>
</dbReference>
<feature type="binding site" evidence="6">
    <location>
        <position position="127"/>
    </location>
    <ligand>
        <name>substrate</name>
    </ligand>
</feature>
<name>A0A6J2VQC7_CHACN</name>
<dbReference type="AlphaFoldDB" id="A0A6J2VQC7"/>
<keyword evidence="3 7" id="KW-0413">Isomerase</keyword>
<dbReference type="InterPro" id="IPR020097">
    <property type="entry name" value="PsdUridine_synth_TruA_a/b_dom"/>
</dbReference>
<evidence type="ECO:0000256" key="5">
    <source>
        <dbReference type="PIRSR" id="PIRSR001430-1"/>
    </source>
</evidence>
<dbReference type="Gene3D" id="3.30.70.660">
    <property type="entry name" value="Pseudouridine synthase I, catalytic domain, C-terminal subdomain"/>
    <property type="match status" value="1"/>
</dbReference>
<proteinExistence type="inferred from homology"/>
<evidence type="ECO:0000256" key="2">
    <source>
        <dbReference type="ARBA" id="ARBA00022694"/>
    </source>
</evidence>
<dbReference type="InterPro" id="IPR020103">
    <property type="entry name" value="PsdUridine_synth_cat_dom_sf"/>
</dbReference>
<evidence type="ECO:0000256" key="3">
    <source>
        <dbReference type="ARBA" id="ARBA00023235"/>
    </source>
</evidence>
<dbReference type="FunFam" id="3.30.70.660:FF:000006">
    <property type="entry name" value="tRNA pseudouridine synthase"/>
    <property type="match status" value="1"/>
</dbReference>
<dbReference type="InterPro" id="IPR001406">
    <property type="entry name" value="PsdUridine_synth_TruA"/>
</dbReference>
<reference evidence="10" key="1">
    <citation type="submission" date="2025-08" db="UniProtKB">
        <authorList>
            <consortium name="RefSeq"/>
        </authorList>
    </citation>
    <scope>IDENTIFICATION</scope>
</reference>
<dbReference type="InterPro" id="IPR020095">
    <property type="entry name" value="PsdUridine_synth_TruA_C"/>
</dbReference>
<comment type="similarity">
    <text evidence="1 7">Belongs to the tRNA pseudouridine synthase TruA family.</text>
</comment>
<dbReference type="FunCoup" id="A0A6J2VQC7">
    <property type="interactions" value="250"/>
</dbReference>